<gene>
    <name evidence="2" type="ORF">SAMN05421753_119102</name>
</gene>
<sequence length="329" mass="36193">MLSAAAFAEDRTPSPVPEKSAEQAAAQRWQELREQFWPTTGVTTAAASSESARPGRTTLEQVSGETVSTKIDDTADTPPLPGATDSQKTSSERKAAEAGSRTFSDMTQPLASPPAGSVQLIALPDFLAADDLPRPSNGLNNALPPPPTPVEPGMSPIPNEQYPGEFDTIFQPITRIKPFYDYSPTAKTRYEYVCPQPKSIPEDQQVRCPNMQPLPERGSTDRYFATTNYCWLASDLYHHPLYFEDVQLERYGQKWPYGLQPIVSLGKFGGQFLALPYQMAFDPVHRPIYALGYYRPGDCTPELIYQIPFNAKAAATAAGVYTGFAFLIP</sequence>
<name>A0A1I3QYE9_9PLAN</name>
<feature type="compositionally biased region" description="Polar residues" evidence="1">
    <location>
        <begin position="58"/>
        <end position="69"/>
    </location>
</feature>
<dbReference type="OrthoDB" id="288935at2"/>
<dbReference type="STRING" id="1576369.SAMN05421753_119102"/>
<proteinExistence type="predicted"/>
<evidence type="ECO:0000313" key="2">
    <source>
        <dbReference type="EMBL" id="SFJ39194.1"/>
    </source>
</evidence>
<accession>A0A1I3QYE9</accession>
<keyword evidence="3" id="KW-1185">Reference proteome</keyword>
<dbReference type="EMBL" id="FOQD01000019">
    <property type="protein sequence ID" value="SFJ39194.1"/>
    <property type="molecule type" value="Genomic_DNA"/>
</dbReference>
<evidence type="ECO:0000256" key="1">
    <source>
        <dbReference type="SAM" id="MobiDB-lite"/>
    </source>
</evidence>
<protein>
    <submittedName>
        <fullName evidence="2">Uncharacterized protein</fullName>
    </submittedName>
</protein>
<organism evidence="2 3">
    <name type="scientific">Planctomicrobium piriforme</name>
    <dbReference type="NCBI Taxonomy" id="1576369"/>
    <lineage>
        <taxon>Bacteria</taxon>
        <taxon>Pseudomonadati</taxon>
        <taxon>Planctomycetota</taxon>
        <taxon>Planctomycetia</taxon>
        <taxon>Planctomycetales</taxon>
        <taxon>Planctomycetaceae</taxon>
        <taxon>Planctomicrobium</taxon>
    </lineage>
</organism>
<feature type="region of interest" description="Disordered" evidence="1">
    <location>
        <begin position="1"/>
        <end position="108"/>
    </location>
</feature>
<dbReference type="AlphaFoldDB" id="A0A1I3QYE9"/>
<dbReference type="Proteomes" id="UP000199518">
    <property type="component" value="Unassembled WGS sequence"/>
</dbReference>
<evidence type="ECO:0000313" key="3">
    <source>
        <dbReference type="Proteomes" id="UP000199518"/>
    </source>
</evidence>
<reference evidence="3" key="1">
    <citation type="submission" date="2016-10" db="EMBL/GenBank/DDBJ databases">
        <authorList>
            <person name="Varghese N."/>
            <person name="Submissions S."/>
        </authorList>
    </citation>
    <scope>NUCLEOTIDE SEQUENCE [LARGE SCALE GENOMIC DNA]</scope>
    <source>
        <strain evidence="3">DSM 26348</strain>
    </source>
</reference>
<feature type="compositionally biased region" description="Polar residues" evidence="1">
    <location>
        <begin position="37"/>
        <end position="51"/>
    </location>
</feature>